<feature type="transmembrane region" description="Helical" evidence="1">
    <location>
        <begin position="43"/>
        <end position="63"/>
    </location>
</feature>
<keyword evidence="1" id="KW-0472">Membrane</keyword>
<protein>
    <submittedName>
        <fullName evidence="2">Uncharacterized protein</fullName>
    </submittedName>
</protein>
<dbReference type="Proteomes" id="UP000830729">
    <property type="component" value="Chromosome"/>
</dbReference>
<sequence length="116" mass="12090">MTRPSPSRTRFDVTLVARIFVSLLFLVSLAAAVGTVWSGDSDSLTTVAGSLYVTGALAVGVFLDVTDTPRWQAAFFGGMVVFGLAEYAASPDWFDLLLVAAGAAMLVALALDARSG</sequence>
<dbReference type="RefSeq" id="WP_248651106.1">
    <property type="nucleotide sequence ID" value="NZ_CP096659.1"/>
</dbReference>
<evidence type="ECO:0000313" key="3">
    <source>
        <dbReference type="Proteomes" id="UP000830729"/>
    </source>
</evidence>
<feature type="transmembrane region" description="Helical" evidence="1">
    <location>
        <begin position="93"/>
        <end position="111"/>
    </location>
</feature>
<dbReference type="EMBL" id="CP096659">
    <property type="protein sequence ID" value="UPV75063.1"/>
    <property type="molecule type" value="Genomic_DNA"/>
</dbReference>
<proteinExistence type="predicted"/>
<organism evidence="2 3">
    <name type="scientific">Halorussus limi</name>
    <dbReference type="NCBI Taxonomy" id="2938695"/>
    <lineage>
        <taxon>Archaea</taxon>
        <taxon>Methanobacteriati</taxon>
        <taxon>Methanobacteriota</taxon>
        <taxon>Stenosarchaea group</taxon>
        <taxon>Halobacteria</taxon>
        <taxon>Halobacteriales</taxon>
        <taxon>Haladaptataceae</taxon>
        <taxon>Halorussus</taxon>
    </lineage>
</organism>
<dbReference type="KEGG" id="halx:M0R89_03100"/>
<keyword evidence="1" id="KW-1133">Transmembrane helix</keyword>
<name>A0A8U0HWC5_9EURY</name>
<keyword evidence="1" id="KW-0812">Transmembrane</keyword>
<evidence type="ECO:0000313" key="2">
    <source>
        <dbReference type="EMBL" id="UPV75063.1"/>
    </source>
</evidence>
<gene>
    <name evidence="2" type="ORF">M0R89_03100</name>
</gene>
<dbReference type="GeneID" id="72184153"/>
<reference evidence="2 3" key="1">
    <citation type="submission" date="2022-04" db="EMBL/GenBank/DDBJ databases">
        <title>Diverse halophilic archaea isolated from saline environments.</title>
        <authorList>
            <person name="Cui H.-L."/>
        </authorList>
    </citation>
    <scope>NUCLEOTIDE SEQUENCE [LARGE SCALE GENOMIC DNA]</scope>
    <source>
        <strain evidence="2 3">XZYJT49</strain>
    </source>
</reference>
<accession>A0A8U0HWC5</accession>
<evidence type="ECO:0000256" key="1">
    <source>
        <dbReference type="SAM" id="Phobius"/>
    </source>
</evidence>
<feature type="transmembrane region" description="Helical" evidence="1">
    <location>
        <begin position="15"/>
        <end position="37"/>
    </location>
</feature>
<keyword evidence="3" id="KW-1185">Reference proteome</keyword>
<dbReference type="AlphaFoldDB" id="A0A8U0HWC5"/>